<evidence type="ECO:0000313" key="1">
    <source>
        <dbReference type="EMBL" id="OAY41309.1"/>
    </source>
</evidence>
<protein>
    <submittedName>
        <fullName evidence="1">Uncharacterized protein</fullName>
    </submittedName>
</protein>
<organism evidence="1">
    <name type="scientific">Manihot esculenta</name>
    <name type="common">Cassava</name>
    <name type="synonym">Jatropha manihot</name>
    <dbReference type="NCBI Taxonomy" id="3983"/>
    <lineage>
        <taxon>Eukaryota</taxon>
        <taxon>Viridiplantae</taxon>
        <taxon>Streptophyta</taxon>
        <taxon>Embryophyta</taxon>
        <taxon>Tracheophyta</taxon>
        <taxon>Spermatophyta</taxon>
        <taxon>Magnoliopsida</taxon>
        <taxon>eudicotyledons</taxon>
        <taxon>Gunneridae</taxon>
        <taxon>Pentapetalae</taxon>
        <taxon>rosids</taxon>
        <taxon>fabids</taxon>
        <taxon>Malpighiales</taxon>
        <taxon>Euphorbiaceae</taxon>
        <taxon>Crotonoideae</taxon>
        <taxon>Manihoteae</taxon>
        <taxon>Manihot</taxon>
    </lineage>
</organism>
<dbReference type="EMBL" id="CM004395">
    <property type="protein sequence ID" value="OAY41309.1"/>
    <property type="molecule type" value="Genomic_DNA"/>
</dbReference>
<proteinExistence type="predicted"/>
<name>A0A2C9VAM1_MANES</name>
<sequence>MFLVKGNTNGGKSGIEALCFSFFSNLVLLHCLLKSLDF</sequence>
<accession>A0A2C9VAM1</accession>
<reference evidence="1" key="1">
    <citation type="submission" date="2016-02" db="EMBL/GenBank/DDBJ databases">
        <title>WGS assembly of Manihot esculenta.</title>
        <authorList>
            <person name="Bredeson J.V."/>
            <person name="Prochnik S.E."/>
            <person name="Lyons J.B."/>
            <person name="Schmutz J."/>
            <person name="Grimwood J."/>
            <person name="Vrebalov J."/>
            <person name="Bart R.S."/>
            <person name="Amuge T."/>
            <person name="Ferguson M.E."/>
            <person name="Green R."/>
            <person name="Putnam N."/>
            <person name="Stites J."/>
            <person name="Rounsley S."/>
            <person name="Rokhsar D.S."/>
        </authorList>
    </citation>
    <scope>NUCLEOTIDE SEQUENCE [LARGE SCALE GENOMIC DNA]</scope>
    <source>
        <tissue evidence="1">Leaf</tissue>
    </source>
</reference>
<dbReference type="AlphaFoldDB" id="A0A2C9VAM1"/>
<gene>
    <name evidence="1" type="ORF">MANES_09G091000</name>
</gene>